<sequence>MDESHPPPGECSQSVGLPVTPQNQHTEAEVGDGSQPLPTNIVSDIVPTHDQGQAPPIRRGRGRPRGSKNKRTIATENAARQSQTRFPSPPPALSDERDSHQSWMGDEYIPSNDSGSPTRAIDTSRLNNEDGLVSADKYETQAVAEFIKIYRDSVHFTREKNRQSVTISRERIKEEERYKLAKLIDSHAWSQAQDEKLDGSWESGLVKAAVQRLPDCGAYLSSVFEISFHLCNMDPLSLLSMYHDFEFDNSGSDSFKHGGQMKRNPLWTSHFCDKLKRIMTHPLWTVICRTENAEGFSAEEARILSRLGCGNFSISPVLECFRLHQERSKTAGFITTPHAKLLALTADQAGLRAVPTSTDVMLVRTGDLDVVISALDSLSDCGLSISCAIHHLQYCASQTSRSYPSGLEELLEEYKWVWMKLERSKLCNAAANLPATQSDMFHRQAVGQGVPANNTFLPNNAVLGGFPMNPQQVGRFEPEGNPIRSSFDPNSNDTTRTIADHRDQLNPFQAFLTNQHNGAQSTLQNPFAKQPDPNPAQDPRMDGSEDGEIISIGLSDEEMMEEQLEHAPDVSQAAGGHPRKRDQARYQDRKRRFQTKKQRQRRHGGYGRPRSSIPQRQGGNNWGGRSVSGYERR</sequence>
<dbReference type="Proteomes" id="UP000582016">
    <property type="component" value="Unassembled WGS sequence"/>
</dbReference>
<dbReference type="OrthoDB" id="5105828at2759"/>
<organism evidence="2 3">
    <name type="scientific">Fusarium phyllophilum</name>
    <dbReference type="NCBI Taxonomy" id="47803"/>
    <lineage>
        <taxon>Eukaryota</taxon>
        <taxon>Fungi</taxon>
        <taxon>Dikarya</taxon>
        <taxon>Ascomycota</taxon>
        <taxon>Pezizomycotina</taxon>
        <taxon>Sordariomycetes</taxon>
        <taxon>Hypocreomycetidae</taxon>
        <taxon>Hypocreales</taxon>
        <taxon>Nectriaceae</taxon>
        <taxon>Fusarium</taxon>
        <taxon>Fusarium fujikuroi species complex</taxon>
    </lineage>
</organism>
<dbReference type="EMBL" id="JAAOAQ010000273">
    <property type="protein sequence ID" value="KAF5557962.1"/>
    <property type="molecule type" value="Genomic_DNA"/>
</dbReference>
<feature type="region of interest" description="Disordered" evidence="1">
    <location>
        <begin position="561"/>
        <end position="633"/>
    </location>
</feature>
<evidence type="ECO:0000313" key="3">
    <source>
        <dbReference type="Proteomes" id="UP000582016"/>
    </source>
</evidence>
<feature type="compositionally biased region" description="Polar residues" evidence="1">
    <location>
        <begin position="72"/>
        <end position="86"/>
    </location>
</feature>
<reference evidence="2 3" key="1">
    <citation type="submission" date="2020-05" db="EMBL/GenBank/DDBJ databases">
        <title>Identification and distribution of gene clusters putatively required for synthesis of sphingolipid metabolism inhibitors in phylogenetically diverse species of the filamentous fungus Fusarium.</title>
        <authorList>
            <person name="Kim H.-S."/>
            <person name="Busman M."/>
            <person name="Brown D.W."/>
            <person name="Divon H."/>
            <person name="Uhlig S."/>
            <person name="Proctor R.H."/>
        </authorList>
    </citation>
    <scope>NUCLEOTIDE SEQUENCE [LARGE SCALE GENOMIC DNA]</scope>
    <source>
        <strain evidence="2 3">NRRL 13617</strain>
    </source>
</reference>
<keyword evidence="3" id="KW-1185">Reference proteome</keyword>
<feature type="compositionally biased region" description="Basic residues" evidence="1">
    <location>
        <begin position="58"/>
        <end position="71"/>
    </location>
</feature>
<feature type="region of interest" description="Disordered" evidence="1">
    <location>
        <begin position="521"/>
        <end position="547"/>
    </location>
</feature>
<proteinExistence type="predicted"/>
<protein>
    <submittedName>
        <fullName evidence="2">Uncharacterized protein</fullName>
    </submittedName>
</protein>
<feature type="compositionally biased region" description="Basic residues" evidence="1">
    <location>
        <begin position="588"/>
        <end position="605"/>
    </location>
</feature>
<feature type="compositionally biased region" description="Polar residues" evidence="1">
    <location>
        <begin position="483"/>
        <end position="497"/>
    </location>
</feature>
<feature type="region of interest" description="Disordered" evidence="1">
    <location>
        <begin position="478"/>
        <end position="497"/>
    </location>
</feature>
<comment type="caution">
    <text evidence="2">The sequence shown here is derived from an EMBL/GenBank/DDBJ whole genome shotgun (WGS) entry which is preliminary data.</text>
</comment>
<dbReference type="AlphaFoldDB" id="A0A8H5N9R3"/>
<name>A0A8H5N9R3_9HYPO</name>
<gene>
    <name evidence="2" type="ORF">FPHYL_7557</name>
</gene>
<feature type="compositionally biased region" description="Polar residues" evidence="1">
    <location>
        <begin position="11"/>
        <end position="25"/>
    </location>
</feature>
<evidence type="ECO:0000256" key="1">
    <source>
        <dbReference type="SAM" id="MobiDB-lite"/>
    </source>
</evidence>
<evidence type="ECO:0000313" key="2">
    <source>
        <dbReference type="EMBL" id="KAF5557962.1"/>
    </source>
</evidence>
<feature type="region of interest" description="Disordered" evidence="1">
    <location>
        <begin position="1"/>
        <end position="118"/>
    </location>
</feature>
<accession>A0A8H5N9R3</accession>